<feature type="chain" id="PRO_5042066334" description="Ubiquitin carboxyl-terminal hydrolase" evidence="9">
    <location>
        <begin position="16"/>
        <end position="426"/>
    </location>
</feature>
<feature type="region of interest" description="Disordered" evidence="8">
    <location>
        <begin position="176"/>
        <end position="197"/>
    </location>
</feature>
<feature type="domain" description="USP" evidence="10">
    <location>
        <begin position="50"/>
        <end position="408"/>
    </location>
</feature>
<dbReference type="EC" id="3.4.19.12" evidence="7"/>
<keyword evidence="3 7" id="KW-0645">Protease</keyword>
<evidence type="ECO:0000256" key="2">
    <source>
        <dbReference type="ARBA" id="ARBA00009085"/>
    </source>
</evidence>
<dbReference type="EMBL" id="JAKKPZ010000075">
    <property type="protein sequence ID" value="KAI1703884.1"/>
    <property type="molecule type" value="Genomic_DNA"/>
</dbReference>
<dbReference type="Pfam" id="PF00443">
    <property type="entry name" value="UCH"/>
    <property type="match status" value="1"/>
</dbReference>
<dbReference type="InterPro" id="IPR001394">
    <property type="entry name" value="Peptidase_C19_UCH"/>
</dbReference>
<dbReference type="AlphaFoldDB" id="A0AAD4R1S4"/>
<evidence type="ECO:0000256" key="4">
    <source>
        <dbReference type="ARBA" id="ARBA00022786"/>
    </source>
</evidence>
<keyword evidence="5 7" id="KW-0378">Hydrolase</keyword>
<dbReference type="Proteomes" id="UP001201812">
    <property type="component" value="Unassembled WGS sequence"/>
</dbReference>
<dbReference type="CDD" id="cd02674">
    <property type="entry name" value="Peptidase_C19R"/>
    <property type="match status" value="1"/>
</dbReference>
<dbReference type="InterPro" id="IPR050185">
    <property type="entry name" value="Ub_carboxyl-term_hydrolase"/>
</dbReference>
<evidence type="ECO:0000256" key="6">
    <source>
        <dbReference type="ARBA" id="ARBA00022807"/>
    </source>
</evidence>
<dbReference type="SUPFAM" id="SSF54001">
    <property type="entry name" value="Cysteine proteinases"/>
    <property type="match status" value="1"/>
</dbReference>
<gene>
    <name evidence="11" type="ORF">DdX_14627</name>
</gene>
<feature type="compositionally biased region" description="Polar residues" evidence="8">
    <location>
        <begin position="179"/>
        <end position="197"/>
    </location>
</feature>
<comment type="caution">
    <text evidence="11">The sequence shown here is derived from an EMBL/GenBank/DDBJ whole genome shotgun (WGS) entry which is preliminary data.</text>
</comment>
<dbReference type="PANTHER" id="PTHR21646:SF24">
    <property type="entry name" value="UBIQUITIN CARBOXYL-TERMINAL HYDROLASE"/>
    <property type="match status" value="1"/>
</dbReference>
<dbReference type="PANTHER" id="PTHR21646">
    <property type="entry name" value="UBIQUITIN CARBOXYL-TERMINAL HYDROLASE"/>
    <property type="match status" value="1"/>
</dbReference>
<evidence type="ECO:0000313" key="11">
    <source>
        <dbReference type="EMBL" id="KAI1703884.1"/>
    </source>
</evidence>
<organism evidence="11 12">
    <name type="scientific">Ditylenchus destructor</name>
    <dbReference type="NCBI Taxonomy" id="166010"/>
    <lineage>
        <taxon>Eukaryota</taxon>
        <taxon>Metazoa</taxon>
        <taxon>Ecdysozoa</taxon>
        <taxon>Nematoda</taxon>
        <taxon>Chromadorea</taxon>
        <taxon>Rhabditida</taxon>
        <taxon>Tylenchina</taxon>
        <taxon>Tylenchomorpha</taxon>
        <taxon>Sphaerularioidea</taxon>
        <taxon>Anguinidae</taxon>
        <taxon>Anguininae</taxon>
        <taxon>Ditylenchus</taxon>
    </lineage>
</organism>
<keyword evidence="9" id="KW-0732">Signal</keyword>
<sequence length="426" mass="48962">MMAALFPLMLRCIYCGTTNNNCDNNMEPSLESYTTAVEEFQGDNYTPGHCGLANLGNTCFMNSAIQCLSNVPELAEYFLTGRHHTELYSVRSKKSRRSETNPDSSNKHGKLAVEFGKMIQSIWSGSQIYYYPLDFRRRLVDVAPNFSGYHQQDTQEFTLFLLDGLHEDLNRANMRKRSIATSSQQQNDSASSEETNPTADEAWNLYKSKNDSVIVDLMHGQLKSTLKCSHCDRESSTFDPYCYLSLPVPVKSEVTLEECLAEYTKPERLEMTCPNCKNNEFEKVLRLWRLSKILIVHLNRYEMQFGTNASRINTPTQFKLKDFELGDAVANPEESGHRYDLIAVNYHHGKFSEGHYTAKLLRVGESGEHEWYSFDDMTVVRDWKFECSAEDITERDSRDVYMLYYALRQDHDSQLVSSSSIDDSQE</sequence>
<dbReference type="InterPro" id="IPR038765">
    <property type="entry name" value="Papain-like_cys_pep_sf"/>
</dbReference>
<evidence type="ECO:0000313" key="12">
    <source>
        <dbReference type="Proteomes" id="UP001201812"/>
    </source>
</evidence>
<evidence type="ECO:0000256" key="9">
    <source>
        <dbReference type="SAM" id="SignalP"/>
    </source>
</evidence>
<evidence type="ECO:0000256" key="7">
    <source>
        <dbReference type="RuleBase" id="RU366025"/>
    </source>
</evidence>
<evidence type="ECO:0000259" key="10">
    <source>
        <dbReference type="PROSITE" id="PS50235"/>
    </source>
</evidence>
<protein>
    <recommendedName>
        <fullName evidence="7">Ubiquitin carboxyl-terminal hydrolase</fullName>
        <ecNumber evidence="7">3.4.19.12</ecNumber>
    </recommendedName>
</protein>
<reference evidence="11" key="1">
    <citation type="submission" date="2022-01" db="EMBL/GenBank/DDBJ databases">
        <title>Genome Sequence Resource for Two Populations of Ditylenchus destructor, the Migratory Endoparasitic Phytonematode.</title>
        <authorList>
            <person name="Zhang H."/>
            <person name="Lin R."/>
            <person name="Xie B."/>
        </authorList>
    </citation>
    <scope>NUCLEOTIDE SEQUENCE</scope>
    <source>
        <strain evidence="11">BazhouSP</strain>
    </source>
</reference>
<dbReference type="InterPro" id="IPR028889">
    <property type="entry name" value="USP"/>
</dbReference>
<comment type="similarity">
    <text evidence="2 7">Belongs to the peptidase C19 family.</text>
</comment>
<evidence type="ECO:0000256" key="5">
    <source>
        <dbReference type="ARBA" id="ARBA00022801"/>
    </source>
</evidence>
<keyword evidence="12" id="KW-1185">Reference proteome</keyword>
<accession>A0AAD4R1S4</accession>
<name>A0AAD4R1S4_9BILA</name>
<evidence type="ECO:0000256" key="8">
    <source>
        <dbReference type="SAM" id="MobiDB-lite"/>
    </source>
</evidence>
<dbReference type="InterPro" id="IPR018200">
    <property type="entry name" value="USP_CS"/>
</dbReference>
<dbReference type="PROSITE" id="PS00972">
    <property type="entry name" value="USP_1"/>
    <property type="match status" value="1"/>
</dbReference>
<keyword evidence="6 7" id="KW-0788">Thiol protease</keyword>
<comment type="catalytic activity">
    <reaction evidence="1 7">
        <text>Thiol-dependent hydrolysis of ester, thioester, amide, peptide and isopeptide bonds formed by the C-terminal Gly of ubiquitin (a 76-residue protein attached to proteins as an intracellular targeting signal).</text>
        <dbReference type="EC" id="3.4.19.12"/>
    </reaction>
</comment>
<keyword evidence="4 7" id="KW-0833">Ubl conjugation pathway</keyword>
<evidence type="ECO:0000256" key="3">
    <source>
        <dbReference type="ARBA" id="ARBA00022670"/>
    </source>
</evidence>
<proteinExistence type="inferred from homology"/>
<dbReference type="PROSITE" id="PS00973">
    <property type="entry name" value="USP_2"/>
    <property type="match status" value="1"/>
</dbReference>
<feature type="signal peptide" evidence="9">
    <location>
        <begin position="1"/>
        <end position="15"/>
    </location>
</feature>
<dbReference type="PROSITE" id="PS50235">
    <property type="entry name" value="USP_3"/>
    <property type="match status" value="1"/>
</dbReference>
<dbReference type="GO" id="GO:0016579">
    <property type="term" value="P:protein deubiquitination"/>
    <property type="evidence" value="ECO:0007669"/>
    <property type="project" value="InterPro"/>
</dbReference>
<evidence type="ECO:0000256" key="1">
    <source>
        <dbReference type="ARBA" id="ARBA00000707"/>
    </source>
</evidence>
<dbReference type="Gene3D" id="3.90.70.10">
    <property type="entry name" value="Cysteine proteinases"/>
    <property type="match status" value="1"/>
</dbReference>
<dbReference type="GO" id="GO:0004843">
    <property type="term" value="F:cysteine-type deubiquitinase activity"/>
    <property type="evidence" value="ECO:0007669"/>
    <property type="project" value="UniProtKB-UniRule"/>
</dbReference>
<dbReference type="GO" id="GO:0006508">
    <property type="term" value="P:proteolysis"/>
    <property type="evidence" value="ECO:0007669"/>
    <property type="project" value="UniProtKB-KW"/>
</dbReference>